<accession>A0ABU5N2R6</accession>
<gene>
    <name evidence="1" type="ORF">R2Q92_00860</name>
</gene>
<evidence type="ECO:0000313" key="1">
    <source>
        <dbReference type="EMBL" id="MDZ8160369.1"/>
    </source>
</evidence>
<dbReference type="InterPro" id="IPR029062">
    <property type="entry name" value="Class_I_gatase-like"/>
</dbReference>
<proteinExistence type="predicted"/>
<dbReference type="Pfam" id="PF14871">
    <property type="entry name" value="GHL6"/>
    <property type="match status" value="1"/>
</dbReference>
<protein>
    <recommendedName>
        <fullName evidence="3">Beta-galactosidase trimerisation domain-containing protein</fullName>
    </recommendedName>
</protein>
<dbReference type="Proteomes" id="UP001291912">
    <property type="component" value="Unassembled WGS sequence"/>
</dbReference>
<evidence type="ECO:0000313" key="2">
    <source>
        <dbReference type="Proteomes" id="UP001291912"/>
    </source>
</evidence>
<dbReference type="SUPFAM" id="SSF52317">
    <property type="entry name" value="Class I glutamine amidotransferase-like"/>
    <property type="match status" value="1"/>
</dbReference>
<dbReference type="Gene3D" id="3.20.20.80">
    <property type="entry name" value="Glycosidases"/>
    <property type="match status" value="1"/>
</dbReference>
<sequence>MRDDAPETSVQPYLPRRSVHLDFHTSPLITPIAQDFDPQEFADRFSRLGVDSVTLFAKCHHGQLYYDTDRAERHPGLGGVDLLRSQIEALRPLGIRTPIYISVLFDEHAATTRPDWVCVDDEGGPVRVDSHGVPGWHVLDMTSGYRSYLAEQVTDVLEHFPDADGFFYDICFDQTSFSATARAAAIAAGFDPDSAVGRLDAAAAVSHDYMGRLRDMVAGEGHDGVPRSIFFNSRPRLRLADELGYSTHDEIEALPTGGWGYAYAPSVARSVIPIQPRAIGMTGRFFGSWGDSASLHPAAALQYESLQMVSLGLGICIGDSLPPTGRSHEAVTARLADTFGHVQKVQDAAVGATRVAEVAVMRAPIAAGEDVIHADAPGAGELAALRLLTSRGIDFDFIGPGDDLAGYGAVIVLSGVGIDDGVVRSLTLHVESGGALVLSGLPDELGPLGELTGLFSTDALGFAREFVRPVPAATGLPDFDFVLPGTVRRVRSADDATVLATVTEPYFDRTVDRFSGHEYTPAGSATAYPAVVSRGRVAAAAFGLFETYGATGVPEIGELALATLETVYPRPTLSLRGAAHLEGTLFRRDGASIVHLLSYLPSRRALADIETVVDPVPARDVEVRVRAEGGVPRAVHTLDGTAIPFTLEDGYVRFTVSFDDGHCLVVVEEE</sequence>
<organism evidence="1 2">
    <name type="scientific">Microbacterium aquimaris</name>
    <dbReference type="NCBI Taxonomy" id="459816"/>
    <lineage>
        <taxon>Bacteria</taxon>
        <taxon>Bacillati</taxon>
        <taxon>Actinomycetota</taxon>
        <taxon>Actinomycetes</taxon>
        <taxon>Micrococcales</taxon>
        <taxon>Microbacteriaceae</taxon>
        <taxon>Microbacterium</taxon>
    </lineage>
</organism>
<dbReference type="Gene3D" id="3.40.50.880">
    <property type="match status" value="1"/>
</dbReference>
<dbReference type="SUPFAM" id="SSF51445">
    <property type="entry name" value="(Trans)glycosidases"/>
    <property type="match status" value="1"/>
</dbReference>
<dbReference type="EMBL" id="JAWJYN010000001">
    <property type="protein sequence ID" value="MDZ8160369.1"/>
    <property type="molecule type" value="Genomic_DNA"/>
</dbReference>
<keyword evidence="2" id="KW-1185">Reference proteome</keyword>
<dbReference type="InterPro" id="IPR028212">
    <property type="entry name" value="GHL6"/>
</dbReference>
<evidence type="ECO:0008006" key="3">
    <source>
        <dbReference type="Google" id="ProtNLM"/>
    </source>
</evidence>
<reference evidence="1 2" key="1">
    <citation type="submission" date="2023-10" db="EMBL/GenBank/DDBJ databases">
        <title>Microbacterium xanthum sp. nov., isolated from seaweed.</title>
        <authorList>
            <person name="Lee S.D."/>
        </authorList>
    </citation>
    <scope>NUCLEOTIDE SEQUENCE [LARGE SCALE GENOMIC DNA]</scope>
    <source>
        <strain evidence="1 2">KCTC 19124</strain>
    </source>
</reference>
<name>A0ABU5N2R6_9MICO</name>
<dbReference type="RefSeq" id="WP_194423101.1">
    <property type="nucleotide sequence ID" value="NZ_BAAAPT010000001.1"/>
</dbReference>
<dbReference type="CDD" id="cd03143">
    <property type="entry name" value="A4_beta-galactosidase_middle_domain"/>
    <property type="match status" value="1"/>
</dbReference>
<comment type="caution">
    <text evidence="1">The sequence shown here is derived from an EMBL/GenBank/DDBJ whole genome shotgun (WGS) entry which is preliminary data.</text>
</comment>
<dbReference type="InterPro" id="IPR017853">
    <property type="entry name" value="GH"/>
</dbReference>